<gene>
    <name evidence="5" type="ORF">VTJ49DRAFT_7570</name>
</gene>
<dbReference type="InterPro" id="IPR051589">
    <property type="entry name" value="Sialate-O-sulfotransferase"/>
</dbReference>
<evidence type="ECO:0000313" key="5">
    <source>
        <dbReference type="EMBL" id="KAL1840964.1"/>
    </source>
</evidence>
<organism evidence="5 6">
    <name type="scientific">Humicola insolens</name>
    <name type="common">Soft-rot fungus</name>
    <dbReference type="NCBI Taxonomy" id="85995"/>
    <lineage>
        <taxon>Eukaryota</taxon>
        <taxon>Fungi</taxon>
        <taxon>Dikarya</taxon>
        <taxon>Ascomycota</taxon>
        <taxon>Pezizomycotina</taxon>
        <taxon>Sordariomycetes</taxon>
        <taxon>Sordariomycetidae</taxon>
        <taxon>Sordariales</taxon>
        <taxon>Chaetomiaceae</taxon>
        <taxon>Mycothermus</taxon>
    </lineage>
</organism>
<feature type="signal peptide" evidence="3">
    <location>
        <begin position="1"/>
        <end position="25"/>
    </location>
</feature>
<evidence type="ECO:0000256" key="1">
    <source>
        <dbReference type="ARBA" id="ARBA00022737"/>
    </source>
</evidence>
<name>A0ABR3VGP5_HUMIN</name>
<evidence type="ECO:0000259" key="4">
    <source>
        <dbReference type="PROSITE" id="PS51212"/>
    </source>
</evidence>
<feature type="domain" description="WSC" evidence="4">
    <location>
        <begin position="42"/>
        <end position="130"/>
    </location>
</feature>
<feature type="compositionally biased region" description="Low complexity" evidence="2">
    <location>
        <begin position="339"/>
        <end position="395"/>
    </location>
</feature>
<dbReference type="Gene3D" id="2.60.120.260">
    <property type="entry name" value="Galactose-binding domain-like"/>
    <property type="match status" value="1"/>
</dbReference>
<accession>A0ABR3VGP5</accession>
<dbReference type="SMART" id="SM00321">
    <property type="entry name" value="WSC"/>
    <property type="match status" value="3"/>
</dbReference>
<dbReference type="InterPro" id="IPR002889">
    <property type="entry name" value="WSC_carb-bd"/>
</dbReference>
<dbReference type="SUPFAM" id="SSF49785">
    <property type="entry name" value="Galactose-binding domain-like"/>
    <property type="match status" value="1"/>
</dbReference>
<comment type="caution">
    <text evidence="5">The sequence shown here is derived from an EMBL/GenBank/DDBJ whole genome shotgun (WGS) entry which is preliminary data.</text>
</comment>
<dbReference type="PROSITE" id="PS51212">
    <property type="entry name" value="WSC"/>
    <property type="match status" value="3"/>
</dbReference>
<keyword evidence="1" id="KW-0677">Repeat</keyword>
<dbReference type="InterPro" id="IPR008979">
    <property type="entry name" value="Galactose-bd-like_sf"/>
</dbReference>
<evidence type="ECO:0000313" key="6">
    <source>
        <dbReference type="Proteomes" id="UP001583172"/>
    </source>
</evidence>
<evidence type="ECO:0000256" key="2">
    <source>
        <dbReference type="SAM" id="MobiDB-lite"/>
    </source>
</evidence>
<dbReference type="EMBL" id="JAZGSY010000092">
    <property type="protein sequence ID" value="KAL1840964.1"/>
    <property type="molecule type" value="Genomic_DNA"/>
</dbReference>
<protein>
    <recommendedName>
        <fullName evidence="4">WSC domain-containing protein</fullName>
    </recommendedName>
</protein>
<keyword evidence="6" id="KW-1185">Reference proteome</keyword>
<dbReference type="Pfam" id="PF01822">
    <property type="entry name" value="WSC"/>
    <property type="match status" value="3"/>
</dbReference>
<dbReference type="Proteomes" id="UP001583172">
    <property type="component" value="Unassembled WGS sequence"/>
</dbReference>
<feature type="domain" description="WSC" evidence="4">
    <location>
        <begin position="250"/>
        <end position="339"/>
    </location>
</feature>
<feature type="chain" id="PRO_5045283500" description="WSC domain-containing protein" evidence="3">
    <location>
        <begin position="26"/>
        <end position="666"/>
    </location>
</feature>
<dbReference type="PANTHER" id="PTHR45964">
    <property type="entry name" value="WSCD FAMILY MEMBER CG9164"/>
    <property type="match status" value="1"/>
</dbReference>
<reference evidence="5 6" key="1">
    <citation type="journal article" date="2024" name="Commun. Biol.">
        <title>Comparative genomic analysis of thermophilic fungi reveals convergent evolutionary adaptations and gene losses.</title>
        <authorList>
            <person name="Steindorff A.S."/>
            <person name="Aguilar-Pontes M.V."/>
            <person name="Robinson A.J."/>
            <person name="Andreopoulos B."/>
            <person name="LaButti K."/>
            <person name="Kuo A."/>
            <person name="Mondo S."/>
            <person name="Riley R."/>
            <person name="Otillar R."/>
            <person name="Haridas S."/>
            <person name="Lipzen A."/>
            <person name="Grimwood J."/>
            <person name="Schmutz J."/>
            <person name="Clum A."/>
            <person name="Reid I.D."/>
            <person name="Moisan M.C."/>
            <person name="Butler G."/>
            <person name="Nguyen T.T.M."/>
            <person name="Dewar K."/>
            <person name="Conant G."/>
            <person name="Drula E."/>
            <person name="Henrissat B."/>
            <person name="Hansel C."/>
            <person name="Singer S."/>
            <person name="Hutchinson M.I."/>
            <person name="de Vries R.P."/>
            <person name="Natvig D.O."/>
            <person name="Powell A.J."/>
            <person name="Tsang A."/>
            <person name="Grigoriev I.V."/>
        </authorList>
    </citation>
    <scope>NUCLEOTIDE SEQUENCE [LARGE SCALE GENOMIC DNA]</scope>
    <source>
        <strain evidence="5 6">CBS 620.91</strain>
    </source>
</reference>
<feature type="region of interest" description="Disordered" evidence="2">
    <location>
        <begin position="338"/>
        <end position="397"/>
    </location>
</feature>
<evidence type="ECO:0000256" key="3">
    <source>
        <dbReference type="SAM" id="SignalP"/>
    </source>
</evidence>
<dbReference type="PANTHER" id="PTHR45964:SF5">
    <property type="entry name" value="WSCD FAMILY MEMBER CG9164"/>
    <property type="match status" value="1"/>
</dbReference>
<proteinExistence type="predicted"/>
<feature type="domain" description="WSC" evidence="4">
    <location>
        <begin position="142"/>
        <end position="235"/>
    </location>
</feature>
<sequence>MIMTVRRSNTRLLPLAALLLSTGSALPNPALNLARDAEEAPSYEPLGCFADNEYRVLPSKIISANDMTAAKCAEHCDGYEYFGTQYSSECHCGMIEPPVTADDSECNMPCSGDPNETCGGPMKLNVFYFDTACTEDQPAVPGFEYMGCFTDNVPQRVLTGHVVREGGMTLQKCAQACTAAGYPWFGVEYETECYCGTGLDEASTQVPDSECEMWCSGDQSQHCGSPDRLNVYRSTQEPSTLPSNPETAGDFAYVSCWTDKVDDRSLKAASYRSSGLTVEICAEQCKDYAYFGVEYGEECFCGDELGGEAAPAAECAMLCAGGANQWCGGPDRMNVYAKAPASSSSSTEPATETTTAETTPTEPATTEATTTPQTPASTEPAVTSPTTPDLTTITSCPPTPTYNGTPELCYQSNHMPSLCEALATSMVSAENIMWAIYNCRGVLSVDGFTIPPPASACFPTTALTASDNAQASYFASSLYDCLVAPAASVLCQSDNECQTKTTPNTALPSPTQPGTYDVLQGGGTFEDGTFGNWSIISSQMDIGTLEITSEETHSGDYGLVLEHTNGHFGSTGISTRVFVIPGKQYQLRMAFKQTTSTSSMGLVFRAAPATNWIDLPLHLQPANEWVDTSVNFTPTTSWVDVFMYFTASQSPPNTVYLDDIVLIQLD</sequence>
<keyword evidence="3" id="KW-0732">Signal</keyword>